<keyword evidence="1" id="KW-1133">Transmembrane helix</keyword>
<keyword evidence="1" id="KW-0472">Membrane</keyword>
<comment type="caution">
    <text evidence="2">The sequence shown here is derived from an EMBL/GenBank/DDBJ whole genome shotgun (WGS) entry which is preliminary data.</text>
</comment>
<accession>A0AAV6WCJ1</accession>
<reference evidence="2" key="1">
    <citation type="submission" date="2019-10" db="EMBL/GenBank/DDBJ databases">
        <authorList>
            <person name="Zhang R."/>
            <person name="Pan Y."/>
            <person name="Wang J."/>
            <person name="Ma R."/>
            <person name="Yu S."/>
        </authorList>
    </citation>
    <scope>NUCLEOTIDE SEQUENCE</scope>
    <source>
        <strain evidence="2">LA-IB0</strain>
        <tissue evidence="2">Leaf</tissue>
    </source>
</reference>
<evidence type="ECO:0000313" key="3">
    <source>
        <dbReference type="Proteomes" id="UP000826271"/>
    </source>
</evidence>
<dbReference type="InterPro" id="IPR022251">
    <property type="entry name" value="DUF3774_wound-induced"/>
</dbReference>
<proteinExistence type="predicted"/>
<dbReference type="Proteomes" id="UP000826271">
    <property type="component" value="Unassembled WGS sequence"/>
</dbReference>
<dbReference type="Pfam" id="PF12609">
    <property type="entry name" value="DUF3774"/>
    <property type="match status" value="1"/>
</dbReference>
<dbReference type="EMBL" id="WHWC01000018">
    <property type="protein sequence ID" value="KAG8364645.1"/>
    <property type="molecule type" value="Genomic_DNA"/>
</dbReference>
<evidence type="ECO:0000256" key="1">
    <source>
        <dbReference type="SAM" id="Phobius"/>
    </source>
</evidence>
<organism evidence="2 3">
    <name type="scientific">Buddleja alternifolia</name>
    <dbReference type="NCBI Taxonomy" id="168488"/>
    <lineage>
        <taxon>Eukaryota</taxon>
        <taxon>Viridiplantae</taxon>
        <taxon>Streptophyta</taxon>
        <taxon>Embryophyta</taxon>
        <taxon>Tracheophyta</taxon>
        <taxon>Spermatophyta</taxon>
        <taxon>Magnoliopsida</taxon>
        <taxon>eudicotyledons</taxon>
        <taxon>Gunneridae</taxon>
        <taxon>Pentapetalae</taxon>
        <taxon>asterids</taxon>
        <taxon>lamiids</taxon>
        <taxon>Lamiales</taxon>
        <taxon>Scrophulariaceae</taxon>
        <taxon>Buddlejeae</taxon>
        <taxon>Buddleja</taxon>
    </lineage>
</organism>
<protein>
    <submittedName>
        <fullName evidence="2">Uncharacterized protein</fullName>
    </submittedName>
</protein>
<gene>
    <name evidence="2" type="ORF">BUALT_Bualt18G0018900</name>
</gene>
<name>A0AAV6WCJ1_9LAMI</name>
<keyword evidence="1" id="KW-0812">Transmembrane</keyword>
<dbReference type="PANTHER" id="PTHR33090">
    <property type="entry name" value="DUF3774 DOMAIN PROTEIN-RELATED"/>
    <property type="match status" value="1"/>
</dbReference>
<keyword evidence="3" id="KW-1185">Reference proteome</keyword>
<sequence>MSCINRLWMAASVSVVNSHSDQGQKLKSGLKSLNQGRKHFFSGHGQDAADLRPLSGVLNSEMGGFHGGGDQRKQADESLRQVMYFNCWGQDLEQWSSACAKKRWWRQFRERRWRWRHYLDSGGQLVEMEAATDLSDGGGADWSSKVWRWRRAPGGGGGGGEQEVWEVDMVLDIGVGIGGIVLGFSFGVVEKMKMDHKRVKGGVLVHREDGRTTPTFCTAEVTTRISAGATRI</sequence>
<evidence type="ECO:0000313" key="2">
    <source>
        <dbReference type="EMBL" id="KAG8364645.1"/>
    </source>
</evidence>
<feature type="transmembrane region" description="Helical" evidence="1">
    <location>
        <begin position="169"/>
        <end position="189"/>
    </location>
</feature>
<dbReference type="AlphaFoldDB" id="A0AAV6WCJ1"/>